<feature type="transmembrane region" description="Helical" evidence="6">
    <location>
        <begin position="147"/>
        <end position="170"/>
    </location>
</feature>
<dbReference type="InterPro" id="IPR020846">
    <property type="entry name" value="MFS_dom"/>
</dbReference>
<dbReference type="InterPro" id="IPR011701">
    <property type="entry name" value="MFS"/>
</dbReference>
<dbReference type="CDD" id="cd17330">
    <property type="entry name" value="MFS_SLC46_TetA_like"/>
    <property type="match status" value="1"/>
</dbReference>
<feature type="domain" description="Major facilitator superfamily (MFS) profile" evidence="7">
    <location>
        <begin position="18"/>
        <end position="449"/>
    </location>
</feature>
<evidence type="ECO:0000256" key="2">
    <source>
        <dbReference type="ARBA" id="ARBA00022448"/>
    </source>
</evidence>
<dbReference type="PANTHER" id="PTHR23504">
    <property type="entry name" value="MAJOR FACILITATOR SUPERFAMILY DOMAIN-CONTAINING PROTEIN 10"/>
    <property type="match status" value="1"/>
</dbReference>
<dbReference type="Proteomes" id="UP001221142">
    <property type="component" value="Unassembled WGS sequence"/>
</dbReference>
<keyword evidence="9" id="KW-1185">Reference proteome</keyword>
<keyword evidence="3 6" id="KW-0812">Transmembrane</keyword>
<sequence>ESTALLPRPGRTPLPKLQLGIILLIQICEPLTSQSIYPYVNQLVSELDITGGDEKKVGYYACESLFFLTEAATVLQWSRASDYVGRKPILLTGLFGMALSIFCFGLSRTFWTLVVSRCLCGLLSGNIAGVMKSVIADMTDRTNRAQGYAFLPIVWALGASLGPLIGGTTARPADRFPKIFTASFWKEFPYFLPCLITGSVVLFCFLVLLIIQTNPVKTHKSSVSAESGDENAAPPRPPLPLHEILVYPVIVSVSNYVMLAFLNTTYLALFPLFAAMPIAIGGLGLSPPTIGVLISLYGLFTGCVQFFLFAPLVHRFGEKRVFFAGMTSCLPIFGLFPIMSSIAKQSGLSTAVWALFGCMLACGALMDVCFGAIFMFVTASVPKSSRGTANGLAQTTASLARAIGPALGTSLFSFSVQYNILGGYFVYFFFIVLSVLALVLAAKLPEEVWEDRDD</sequence>
<feature type="transmembrane region" description="Helical" evidence="6">
    <location>
        <begin position="351"/>
        <end position="377"/>
    </location>
</feature>
<name>A0AAD7CKB6_9AGAR</name>
<protein>
    <submittedName>
        <fullName evidence="8">Major facilitator superfamily domain-containing protein</fullName>
    </submittedName>
</protein>
<feature type="transmembrane region" description="Helical" evidence="6">
    <location>
        <begin position="190"/>
        <end position="211"/>
    </location>
</feature>
<dbReference type="EMBL" id="JARKIF010000001">
    <property type="protein sequence ID" value="KAJ7650822.1"/>
    <property type="molecule type" value="Genomic_DNA"/>
</dbReference>
<keyword evidence="4 6" id="KW-1133">Transmembrane helix</keyword>
<comment type="caution">
    <text evidence="8">The sequence shown here is derived from an EMBL/GenBank/DDBJ whole genome shotgun (WGS) entry which is preliminary data.</text>
</comment>
<dbReference type="InterPro" id="IPR036259">
    <property type="entry name" value="MFS_trans_sf"/>
</dbReference>
<keyword evidence="2" id="KW-0813">Transport</keyword>
<reference evidence="8" key="1">
    <citation type="submission" date="2023-03" db="EMBL/GenBank/DDBJ databases">
        <title>Massive genome expansion in bonnet fungi (Mycena s.s.) driven by repeated elements and novel gene families across ecological guilds.</title>
        <authorList>
            <consortium name="Lawrence Berkeley National Laboratory"/>
            <person name="Harder C.B."/>
            <person name="Miyauchi S."/>
            <person name="Viragh M."/>
            <person name="Kuo A."/>
            <person name="Thoen E."/>
            <person name="Andreopoulos B."/>
            <person name="Lu D."/>
            <person name="Skrede I."/>
            <person name="Drula E."/>
            <person name="Henrissat B."/>
            <person name="Morin E."/>
            <person name="Kohler A."/>
            <person name="Barry K."/>
            <person name="LaButti K."/>
            <person name="Morin E."/>
            <person name="Salamov A."/>
            <person name="Lipzen A."/>
            <person name="Mereny Z."/>
            <person name="Hegedus B."/>
            <person name="Baldrian P."/>
            <person name="Stursova M."/>
            <person name="Weitz H."/>
            <person name="Taylor A."/>
            <person name="Grigoriev I.V."/>
            <person name="Nagy L.G."/>
            <person name="Martin F."/>
            <person name="Kauserud H."/>
        </authorList>
    </citation>
    <scope>NUCLEOTIDE SEQUENCE</scope>
    <source>
        <strain evidence="8">9284</strain>
    </source>
</reference>
<dbReference type="GO" id="GO:0016020">
    <property type="term" value="C:membrane"/>
    <property type="evidence" value="ECO:0007669"/>
    <property type="project" value="UniProtKB-SubCell"/>
</dbReference>
<evidence type="ECO:0000313" key="9">
    <source>
        <dbReference type="Proteomes" id="UP001221142"/>
    </source>
</evidence>
<gene>
    <name evidence="8" type="ORF">FB45DRAFT_1078005</name>
</gene>
<dbReference type="PROSITE" id="PS50850">
    <property type="entry name" value="MFS"/>
    <property type="match status" value="1"/>
</dbReference>
<feature type="transmembrane region" description="Helical" evidence="6">
    <location>
        <begin position="89"/>
        <end position="107"/>
    </location>
</feature>
<dbReference type="Gene3D" id="1.20.1250.20">
    <property type="entry name" value="MFS general substrate transporter like domains"/>
    <property type="match status" value="1"/>
</dbReference>
<dbReference type="Pfam" id="PF07690">
    <property type="entry name" value="MFS_1"/>
    <property type="match status" value="1"/>
</dbReference>
<dbReference type="SUPFAM" id="SSF103473">
    <property type="entry name" value="MFS general substrate transporter"/>
    <property type="match status" value="1"/>
</dbReference>
<accession>A0AAD7CKB6</accession>
<feature type="transmembrane region" description="Helical" evidence="6">
    <location>
        <begin position="424"/>
        <end position="442"/>
    </location>
</feature>
<evidence type="ECO:0000256" key="3">
    <source>
        <dbReference type="ARBA" id="ARBA00022692"/>
    </source>
</evidence>
<feature type="non-terminal residue" evidence="8">
    <location>
        <position position="454"/>
    </location>
</feature>
<organism evidence="8 9">
    <name type="scientific">Roridomyces roridus</name>
    <dbReference type="NCBI Taxonomy" id="1738132"/>
    <lineage>
        <taxon>Eukaryota</taxon>
        <taxon>Fungi</taxon>
        <taxon>Dikarya</taxon>
        <taxon>Basidiomycota</taxon>
        <taxon>Agaricomycotina</taxon>
        <taxon>Agaricomycetes</taxon>
        <taxon>Agaricomycetidae</taxon>
        <taxon>Agaricales</taxon>
        <taxon>Marasmiineae</taxon>
        <taxon>Mycenaceae</taxon>
        <taxon>Roridomyces</taxon>
    </lineage>
</organism>
<dbReference type="PANTHER" id="PTHR23504:SF15">
    <property type="entry name" value="MAJOR FACILITATOR SUPERFAMILY (MFS) PROFILE DOMAIN-CONTAINING PROTEIN"/>
    <property type="match status" value="1"/>
</dbReference>
<evidence type="ECO:0000256" key="6">
    <source>
        <dbReference type="SAM" id="Phobius"/>
    </source>
</evidence>
<feature type="transmembrane region" description="Helical" evidence="6">
    <location>
        <begin position="289"/>
        <end position="309"/>
    </location>
</feature>
<evidence type="ECO:0000256" key="5">
    <source>
        <dbReference type="ARBA" id="ARBA00023136"/>
    </source>
</evidence>
<evidence type="ECO:0000256" key="4">
    <source>
        <dbReference type="ARBA" id="ARBA00022989"/>
    </source>
</evidence>
<feature type="transmembrane region" description="Helical" evidence="6">
    <location>
        <begin position="321"/>
        <end position="339"/>
    </location>
</feature>
<comment type="subcellular location">
    <subcellularLocation>
        <location evidence="1">Membrane</location>
        <topology evidence="1">Multi-pass membrane protein</topology>
    </subcellularLocation>
</comment>
<proteinExistence type="predicted"/>
<dbReference type="AlphaFoldDB" id="A0AAD7CKB6"/>
<dbReference type="GO" id="GO:0022857">
    <property type="term" value="F:transmembrane transporter activity"/>
    <property type="evidence" value="ECO:0007669"/>
    <property type="project" value="InterPro"/>
</dbReference>
<evidence type="ECO:0000313" key="8">
    <source>
        <dbReference type="EMBL" id="KAJ7650822.1"/>
    </source>
</evidence>
<evidence type="ECO:0000259" key="7">
    <source>
        <dbReference type="PROSITE" id="PS50850"/>
    </source>
</evidence>
<keyword evidence="5 6" id="KW-0472">Membrane</keyword>
<evidence type="ECO:0000256" key="1">
    <source>
        <dbReference type="ARBA" id="ARBA00004141"/>
    </source>
</evidence>